<organism evidence="1 2">
    <name type="scientific">Mytilus edulis</name>
    <name type="common">Blue mussel</name>
    <dbReference type="NCBI Taxonomy" id="6550"/>
    <lineage>
        <taxon>Eukaryota</taxon>
        <taxon>Metazoa</taxon>
        <taxon>Spiralia</taxon>
        <taxon>Lophotrochozoa</taxon>
        <taxon>Mollusca</taxon>
        <taxon>Bivalvia</taxon>
        <taxon>Autobranchia</taxon>
        <taxon>Pteriomorphia</taxon>
        <taxon>Mytilida</taxon>
        <taxon>Mytiloidea</taxon>
        <taxon>Mytilidae</taxon>
        <taxon>Mytilinae</taxon>
        <taxon>Mytilus</taxon>
    </lineage>
</organism>
<dbReference type="Proteomes" id="UP000683360">
    <property type="component" value="Unassembled WGS sequence"/>
</dbReference>
<sequence length="191" mass="22239">MEFILEQDIMTLYGKLHFVLFEVSWMNWILNFEMNVYYIHFGKIPSLMKEFRLDKDPLIFLNTYYHHTDKASAKQILESGKILKSEEKYGDAVGGDGTYLTKLGPSHSKHTIAKNNYDGTTARFYEDKVNSGKTDVAIEFKMAKGTVHDHSKDLKRDVHRYPDNVDLKKVTDLKFHVRGDKGLRTFEPQKK</sequence>
<evidence type="ECO:0000313" key="1">
    <source>
        <dbReference type="EMBL" id="CAG2244726.1"/>
    </source>
</evidence>
<name>A0A8S3UU95_MYTED</name>
<gene>
    <name evidence="1" type="ORF">MEDL_56745</name>
</gene>
<evidence type="ECO:0000313" key="2">
    <source>
        <dbReference type="Proteomes" id="UP000683360"/>
    </source>
</evidence>
<reference evidence="1" key="1">
    <citation type="submission" date="2021-03" db="EMBL/GenBank/DDBJ databases">
        <authorList>
            <person name="Bekaert M."/>
        </authorList>
    </citation>
    <scope>NUCLEOTIDE SEQUENCE</scope>
</reference>
<comment type="caution">
    <text evidence="1">The sequence shown here is derived from an EMBL/GenBank/DDBJ whole genome shotgun (WGS) entry which is preliminary data.</text>
</comment>
<protein>
    <submittedName>
        <fullName evidence="1">Uncharacterized protein</fullName>
    </submittedName>
</protein>
<keyword evidence="2" id="KW-1185">Reference proteome</keyword>
<dbReference type="OrthoDB" id="436331at2759"/>
<dbReference type="AlphaFoldDB" id="A0A8S3UU95"/>
<dbReference type="EMBL" id="CAJPWZ010002747">
    <property type="protein sequence ID" value="CAG2244726.1"/>
    <property type="molecule type" value="Genomic_DNA"/>
</dbReference>
<accession>A0A8S3UU95</accession>
<proteinExistence type="predicted"/>